<dbReference type="InterPro" id="IPR044946">
    <property type="entry name" value="Restrct_endonuc_typeI_TRD_sf"/>
</dbReference>
<dbReference type="GO" id="GO:0003677">
    <property type="term" value="F:DNA binding"/>
    <property type="evidence" value="ECO:0007669"/>
    <property type="project" value="UniProtKB-KW"/>
</dbReference>
<keyword evidence="2" id="KW-0238">DNA-binding</keyword>
<evidence type="ECO:0000256" key="1">
    <source>
        <dbReference type="ARBA" id="ARBA00022747"/>
    </source>
</evidence>
<dbReference type="EMBL" id="LQOY01000253">
    <property type="protein sequence ID" value="ORV65986.1"/>
    <property type="molecule type" value="Genomic_DNA"/>
</dbReference>
<evidence type="ECO:0000313" key="4">
    <source>
        <dbReference type="EMBL" id="ORV65986.1"/>
    </source>
</evidence>
<proteinExistence type="predicted"/>
<dbReference type="GO" id="GO:0009307">
    <property type="term" value="P:DNA restriction-modification system"/>
    <property type="evidence" value="ECO:0007669"/>
    <property type="project" value="UniProtKB-KW"/>
</dbReference>
<evidence type="ECO:0000256" key="2">
    <source>
        <dbReference type="ARBA" id="ARBA00023125"/>
    </source>
</evidence>
<keyword evidence="1" id="KW-0680">Restriction system</keyword>
<dbReference type="AlphaFoldDB" id="A0A1A6BPK2"/>
<name>A0A1A6BPK2_MYCGO</name>
<dbReference type="Gene3D" id="3.90.220.20">
    <property type="entry name" value="DNA methylase specificity domains"/>
    <property type="match status" value="1"/>
</dbReference>
<gene>
    <name evidence="3" type="ORF">A9W98_05980</name>
    <name evidence="4" type="ORF">AWC08_09995</name>
</gene>
<reference evidence="3 5" key="2">
    <citation type="submission" date="2016-06" db="EMBL/GenBank/DDBJ databases">
        <authorList>
            <person name="Kjaerup R.B."/>
            <person name="Dalgaard T.S."/>
            <person name="Juul-Madsen H.R."/>
        </authorList>
    </citation>
    <scope>NUCLEOTIDE SEQUENCE [LARGE SCALE GENOMIC DNA]</scope>
    <source>
        <strain evidence="3 5">1245752.6</strain>
    </source>
</reference>
<dbReference type="EMBL" id="MAEM01000003">
    <property type="protein sequence ID" value="OBS04216.1"/>
    <property type="molecule type" value="Genomic_DNA"/>
</dbReference>
<sequence>MELGDHVDFAAGSTPPIRATEGCHPIYGANGPIGFTTQRNARGPLIVIGRVGSYCGSVHYCAGDVWVTDNALIGRAKNPDETRYWFYALKSCGLNRFRAGSGQPSLSQSTLQSVRFKAASASRRRPIGDLLGAFDDKIAANARVVAAAEALMTALVEQVDHDTALSDLAERSTTSIDPRGVRGAVAHYSLPAFDAGVRPVLVDALMIKSAKFLLTEPCVLFSRLNPRIPRIWNVACLPADTALASTEFVVLRPIGVHTSVLWAALRQRGVLARMQQMVEGVTGSRQRIRPHELLGAAVRDVRRLSAESARSMATLGEECGRRRSESEKLAAVRDALLPAVISGGASHAVGEPVTAP</sequence>
<dbReference type="Proteomes" id="UP000193928">
    <property type="component" value="Unassembled WGS sequence"/>
</dbReference>
<keyword evidence="3" id="KW-0378">Hydrolase</keyword>
<reference evidence="4 6" key="1">
    <citation type="submission" date="2016-01" db="EMBL/GenBank/DDBJ databases">
        <title>The new phylogeny of the genus Mycobacterium.</title>
        <authorList>
            <person name="Tarcisio F."/>
            <person name="Conor M."/>
            <person name="Antonella G."/>
            <person name="Elisabetta G."/>
            <person name="Giulia F.S."/>
            <person name="Sara T."/>
            <person name="Anna F."/>
            <person name="Clotilde B."/>
            <person name="Roberto B."/>
            <person name="Veronica D.S."/>
            <person name="Fabio R."/>
            <person name="Monica P."/>
            <person name="Olivier J."/>
            <person name="Enrico T."/>
            <person name="Nicola S."/>
        </authorList>
    </citation>
    <scope>NUCLEOTIDE SEQUENCE [LARGE SCALE GENOMIC DNA]</scope>
    <source>
        <strain evidence="4 6">DSM 44160</strain>
    </source>
</reference>
<evidence type="ECO:0000313" key="3">
    <source>
        <dbReference type="EMBL" id="OBS04216.1"/>
    </source>
</evidence>
<keyword evidence="6" id="KW-1185">Reference proteome</keyword>
<evidence type="ECO:0000313" key="6">
    <source>
        <dbReference type="Proteomes" id="UP000193928"/>
    </source>
</evidence>
<dbReference type="GO" id="GO:0004519">
    <property type="term" value="F:endonuclease activity"/>
    <property type="evidence" value="ECO:0007669"/>
    <property type="project" value="UniProtKB-KW"/>
</dbReference>
<dbReference type="SUPFAM" id="SSF116734">
    <property type="entry name" value="DNA methylase specificity domain"/>
    <property type="match status" value="1"/>
</dbReference>
<organism evidence="3 5">
    <name type="scientific">Mycobacterium gordonae</name>
    <dbReference type="NCBI Taxonomy" id="1778"/>
    <lineage>
        <taxon>Bacteria</taxon>
        <taxon>Bacillati</taxon>
        <taxon>Actinomycetota</taxon>
        <taxon>Actinomycetes</taxon>
        <taxon>Mycobacteriales</taxon>
        <taxon>Mycobacteriaceae</taxon>
        <taxon>Mycobacterium</taxon>
    </lineage>
</organism>
<protein>
    <submittedName>
        <fullName evidence="3">Restriction endonuclease subunit S</fullName>
    </submittedName>
</protein>
<keyword evidence="3" id="KW-0540">Nuclease</keyword>
<dbReference type="Proteomes" id="UP000093757">
    <property type="component" value="Unassembled WGS sequence"/>
</dbReference>
<accession>A0A1A6BPK2</accession>
<dbReference type="CDD" id="cd17266">
    <property type="entry name" value="RMtype1_S_Sau1132ORF3780P-TRD2-CR2_like"/>
    <property type="match status" value="1"/>
</dbReference>
<keyword evidence="3" id="KW-0255">Endonuclease</keyword>
<comment type="caution">
    <text evidence="3">The sequence shown here is derived from an EMBL/GenBank/DDBJ whole genome shotgun (WGS) entry which is preliminary data.</text>
</comment>
<evidence type="ECO:0000313" key="5">
    <source>
        <dbReference type="Proteomes" id="UP000093757"/>
    </source>
</evidence>